<dbReference type="HOGENOM" id="CLU_649051_0_0_1"/>
<dbReference type="GO" id="GO:0005634">
    <property type="term" value="C:nucleus"/>
    <property type="evidence" value="ECO:0007669"/>
    <property type="project" value="TreeGrafter"/>
</dbReference>
<dbReference type="GO" id="GO:0005737">
    <property type="term" value="C:cytoplasm"/>
    <property type="evidence" value="ECO:0007669"/>
    <property type="project" value="TreeGrafter"/>
</dbReference>
<proteinExistence type="inferred from homology"/>
<dbReference type="EMBL" id="BABT02000252">
    <property type="protein sequence ID" value="GAB00042.1"/>
    <property type="molecule type" value="Genomic_DNA"/>
</dbReference>
<comment type="similarity">
    <text evidence="2">Belongs to the cytidine and deoxycytidylate deaminase family. ADAT3 subfamily.</text>
</comment>
<dbReference type="GO" id="GO:0008033">
    <property type="term" value="P:tRNA processing"/>
    <property type="evidence" value="ECO:0007669"/>
    <property type="project" value="UniProtKB-KW"/>
</dbReference>
<keyword evidence="6" id="KW-1185">Reference proteome</keyword>
<evidence type="ECO:0000313" key="5">
    <source>
        <dbReference type="EMBL" id="GAB00042.1"/>
    </source>
</evidence>
<evidence type="ECO:0000256" key="3">
    <source>
        <dbReference type="SAM" id="MobiDB-lite"/>
    </source>
</evidence>
<sequence length="423" mass="46793">MLDEGIDVTPTSPLAVTQCAARLDELDIVNVSVEHTPKSASTSSSSQAGQAPDEHDEHWQTLASLQKIPQCLLDDPQQSIPFSRVTARVPLEDLPLQLQDVWIIHIRAQDIELCREASAALQARTRAIKQLKRVRPSPYAPGQERFVDLLICAVEVLEPYEDAEGIPRQRLNGSRLDRQHLEAALGPELLARLDGPAEMIQASALLPRTLAQYEDWRRYWPTAYMPLREDEKAPAGFPGWCAAKAIWATKELDRLRGVALRNSQAGDLPVACAVCETWNSQVHSATTLPRLLLTETDTRHSQRDPTRTAFINAIDAVSKLDLLPGGKTRSLDGEIPYLLTGLTVFATHEPSLMSAMALLHSRIAQLFYIVSAPGSGGCGSHYHVHEDEALNHKYQVWQLDPERAKAVGYPDMTHGLEGLQSDP</sequence>
<dbReference type="RefSeq" id="XP_014565646.1">
    <property type="nucleotide sequence ID" value="XM_014710160.1"/>
</dbReference>
<gene>
    <name evidence="5" type="primary">Mo06744</name>
    <name evidence="5" type="ORF">E5Q_06744</name>
</gene>
<keyword evidence="1" id="KW-0819">tRNA processing</keyword>
<dbReference type="OrthoDB" id="3180714at2759"/>
<dbReference type="AlphaFoldDB" id="G7EB31"/>
<dbReference type="InParanoid" id="G7EB31"/>
<reference evidence="5 6" key="1">
    <citation type="journal article" date="2011" name="J. Gen. Appl. Microbiol.">
        <title>Draft genome sequencing of the enigmatic basidiomycete Mixia osmundae.</title>
        <authorList>
            <person name="Nishida H."/>
            <person name="Nagatsuka Y."/>
            <person name="Sugiyama J."/>
        </authorList>
    </citation>
    <scope>NUCLEOTIDE SEQUENCE [LARGE SCALE GENOMIC DNA]</scope>
    <source>
        <strain evidence="6">CBS 9802 / IAM 14324 / JCM 22182 / KY 12970</strain>
    </source>
</reference>
<reference evidence="5 6" key="2">
    <citation type="journal article" date="2012" name="Open Biol.">
        <title>Characteristics of nucleosomes and linker DNA regions on the genome of the basidiomycete Mixia osmundae revealed by mono- and dinucleosome mapping.</title>
        <authorList>
            <person name="Nishida H."/>
            <person name="Kondo S."/>
            <person name="Matsumoto T."/>
            <person name="Suzuki Y."/>
            <person name="Yoshikawa H."/>
            <person name="Taylor T.D."/>
            <person name="Sugiyama J."/>
        </authorList>
    </citation>
    <scope>NUCLEOTIDE SEQUENCE [LARGE SCALE GENOMIC DNA]</scope>
    <source>
        <strain evidence="6">CBS 9802 / IAM 14324 / JCM 22182 / KY 12970</strain>
    </source>
</reference>
<dbReference type="InterPro" id="IPR002125">
    <property type="entry name" value="CMP_dCMP_dom"/>
</dbReference>
<dbReference type="PANTHER" id="PTHR11079">
    <property type="entry name" value="CYTOSINE DEAMINASE FAMILY MEMBER"/>
    <property type="match status" value="1"/>
</dbReference>
<evidence type="ECO:0000256" key="1">
    <source>
        <dbReference type="ARBA" id="ARBA00022694"/>
    </source>
</evidence>
<organism evidence="5 6">
    <name type="scientific">Mixia osmundae (strain CBS 9802 / IAM 14324 / JCM 22182 / KY 12970)</name>
    <dbReference type="NCBI Taxonomy" id="764103"/>
    <lineage>
        <taxon>Eukaryota</taxon>
        <taxon>Fungi</taxon>
        <taxon>Dikarya</taxon>
        <taxon>Basidiomycota</taxon>
        <taxon>Pucciniomycotina</taxon>
        <taxon>Mixiomycetes</taxon>
        <taxon>Mixiales</taxon>
        <taxon>Mixiaceae</taxon>
        <taxon>Mixia</taxon>
    </lineage>
</organism>
<dbReference type="InterPro" id="IPR016193">
    <property type="entry name" value="Cytidine_deaminase-like"/>
</dbReference>
<evidence type="ECO:0000259" key="4">
    <source>
        <dbReference type="PROSITE" id="PS51747"/>
    </source>
</evidence>
<comment type="caution">
    <text evidence="5">The sequence shown here is derived from an EMBL/GenBank/DDBJ whole genome shotgun (WGS) entry which is preliminary data.</text>
</comment>
<evidence type="ECO:0000256" key="2">
    <source>
        <dbReference type="ARBA" id="ARBA00038160"/>
    </source>
</evidence>
<dbReference type="eggNOG" id="KOG2771">
    <property type="taxonomic scope" value="Eukaryota"/>
</dbReference>
<dbReference type="Gene3D" id="3.40.140.10">
    <property type="entry name" value="Cytidine Deaminase, domain 2"/>
    <property type="match status" value="1"/>
</dbReference>
<feature type="region of interest" description="Disordered" evidence="3">
    <location>
        <begin position="35"/>
        <end position="58"/>
    </location>
</feature>
<dbReference type="PANTHER" id="PTHR11079:SF156">
    <property type="entry name" value="INACTIVE TRNA-SPECIFIC ADENOSINE DEAMINASE-LIKE PROTEIN 3-RELATED"/>
    <property type="match status" value="1"/>
</dbReference>
<dbReference type="PROSITE" id="PS51747">
    <property type="entry name" value="CYT_DCMP_DEAMINASES_2"/>
    <property type="match status" value="1"/>
</dbReference>
<dbReference type="STRING" id="764103.G7EB31"/>
<protein>
    <recommendedName>
        <fullName evidence="4">CMP/dCMP-type deaminase domain-containing protein</fullName>
    </recommendedName>
</protein>
<accession>G7EB31</accession>
<name>G7EB31_MIXOS</name>
<feature type="domain" description="CMP/dCMP-type deaminase" evidence="4">
    <location>
        <begin position="250"/>
        <end position="397"/>
    </location>
</feature>
<dbReference type="Proteomes" id="UP000009131">
    <property type="component" value="Unassembled WGS sequence"/>
</dbReference>
<dbReference type="SUPFAM" id="SSF53927">
    <property type="entry name" value="Cytidine deaminase-like"/>
    <property type="match status" value="1"/>
</dbReference>
<dbReference type="GO" id="GO:0052717">
    <property type="term" value="F:tRNA-specific adenosine-34 deaminase activity"/>
    <property type="evidence" value="ECO:0007669"/>
    <property type="project" value="TreeGrafter"/>
</dbReference>
<evidence type="ECO:0000313" key="6">
    <source>
        <dbReference type="Proteomes" id="UP000009131"/>
    </source>
</evidence>